<evidence type="ECO:0008006" key="5">
    <source>
        <dbReference type="Google" id="ProtNLM"/>
    </source>
</evidence>
<protein>
    <recommendedName>
        <fullName evidence="5">Secreted protein</fullName>
    </recommendedName>
</protein>
<organism evidence="3 4">
    <name type="scientific">Eumeta variegata</name>
    <name type="common">Bagworm moth</name>
    <name type="synonym">Eumeta japonica</name>
    <dbReference type="NCBI Taxonomy" id="151549"/>
    <lineage>
        <taxon>Eukaryota</taxon>
        <taxon>Metazoa</taxon>
        <taxon>Ecdysozoa</taxon>
        <taxon>Arthropoda</taxon>
        <taxon>Hexapoda</taxon>
        <taxon>Insecta</taxon>
        <taxon>Pterygota</taxon>
        <taxon>Neoptera</taxon>
        <taxon>Endopterygota</taxon>
        <taxon>Lepidoptera</taxon>
        <taxon>Glossata</taxon>
        <taxon>Ditrysia</taxon>
        <taxon>Tineoidea</taxon>
        <taxon>Psychidae</taxon>
        <taxon>Oiketicinae</taxon>
        <taxon>Eumeta</taxon>
    </lineage>
</organism>
<feature type="signal peptide" evidence="2">
    <location>
        <begin position="1"/>
        <end position="18"/>
    </location>
</feature>
<sequence length="175" mass="19820">MSRIGALSLVCVVAALDASRHLLIDPPSETSQLCYCLVRGPRPAPRALRRRTTLSASTKKFKRSLVKNIPRVFAGYEHTPVGAHAQSYSVTSTQRKQTNETSAARGRPIIVEWERRKAFGGPLSFGDSSLRYRALHFFISDSQPQPNLRRCHVKTCYSREKKSRRRKPDRKTNVL</sequence>
<dbReference type="EMBL" id="BGZK01000726">
    <property type="protein sequence ID" value="GBP58082.1"/>
    <property type="molecule type" value="Genomic_DNA"/>
</dbReference>
<feature type="chain" id="PRO_5020034250" description="Secreted protein" evidence="2">
    <location>
        <begin position="19"/>
        <end position="175"/>
    </location>
</feature>
<evidence type="ECO:0000256" key="1">
    <source>
        <dbReference type="SAM" id="MobiDB-lite"/>
    </source>
</evidence>
<dbReference type="AlphaFoldDB" id="A0A4C1X506"/>
<evidence type="ECO:0000256" key="2">
    <source>
        <dbReference type="SAM" id="SignalP"/>
    </source>
</evidence>
<keyword evidence="2" id="KW-0732">Signal</keyword>
<proteinExistence type="predicted"/>
<keyword evidence="4" id="KW-1185">Reference proteome</keyword>
<name>A0A4C1X506_EUMVA</name>
<reference evidence="3 4" key="1">
    <citation type="journal article" date="2019" name="Commun. Biol.">
        <title>The bagworm genome reveals a unique fibroin gene that provides high tensile strength.</title>
        <authorList>
            <person name="Kono N."/>
            <person name="Nakamura H."/>
            <person name="Ohtoshi R."/>
            <person name="Tomita M."/>
            <person name="Numata K."/>
            <person name="Arakawa K."/>
        </authorList>
    </citation>
    <scope>NUCLEOTIDE SEQUENCE [LARGE SCALE GENOMIC DNA]</scope>
</reference>
<dbReference type="Proteomes" id="UP000299102">
    <property type="component" value="Unassembled WGS sequence"/>
</dbReference>
<accession>A0A4C1X506</accession>
<evidence type="ECO:0000313" key="3">
    <source>
        <dbReference type="EMBL" id="GBP58082.1"/>
    </source>
</evidence>
<comment type="caution">
    <text evidence="3">The sequence shown here is derived from an EMBL/GenBank/DDBJ whole genome shotgun (WGS) entry which is preliminary data.</text>
</comment>
<gene>
    <name evidence="3" type="ORF">EVAR_39799_1</name>
</gene>
<feature type="region of interest" description="Disordered" evidence="1">
    <location>
        <begin position="156"/>
        <end position="175"/>
    </location>
</feature>
<evidence type="ECO:0000313" key="4">
    <source>
        <dbReference type="Proteomes" id="UP000299102"/>
    </source>
</evidence>